<name>A0A221M7M8_9BACI</name>
<dbReference type="RefSeq" id="WP_089530208.1">
    <property type="nucleotide sequence ID" value="NZ_CP022437.1"/>
</dbReference>
<dbReference type="AlphaFoldDB" id="A0A221M7M8"/>
<evidence type="ECO:0000256" key="3">
    <source>
        <dbReference type="ARBA" id="ARBA00022679"/>
    </source>
</evidence>
<gene>
    <name evidence="9" type="ORF">CFK40_00645</name>
</gene>
<evidence type="ECO:0000259" key="8">
    <source>
        <dbReference type="Pfam" id="PF08544"/>
    </source>
</evidence>
<dbReference type="KEGG" id="vne:CFK40_00645"/>
<evidence type="ECO:0000256" key="5">
    <source>
        <dbReference type="ARBA" id="ARBA00022777"/>
    </source>
</evidence>
<dbReference type="InterPro" id="IPR005917">
    <property type="entry name" value="Pmev_kinase_bact"/>
</dbReference>
<dbReference type="Pfam" id="PF00288">
    <property type="entry name" value="GHMP_kinases_N"/>
    <property type="match status" value="1"/>
</dbReference>
<dbReference type="InterPro" id="IPR006204">
    <property type="entry name" value="GHMP_kinase_N_dom"/>
</dbReference>
<dbReference type="InterPro" id="IPR020568">
    <property type="entry name" value="Ribosomal_Su5_D2-typ_SF"/>
</dbReference>
<dbReference type="GO" id="GO:0004631">
    <property type="term" value="F:phosphomevalonate kinase activity"/>
    <property type="evidence" value="ECO:0007669"/>
    <property type="project" value="UniProtKB-EC"/>
</dbReference>
<feature type="domain" description="GHMP kinase C-terminal" evidence="8">
    <location>
        <begin position="270"/>
        <end position="349"/>
    </location>
</feature>
<keyword evidence="3" id="KW-0808">Transferase</keyword>
<dbReference type="SUPFAM" id="SSF54211">
    <property type="entry name" value="Ribosomal protein S5 domain 2-like"/>
    <property type="match status" value="1"/>
</dbReference>
<dbReference type="NCBIfam" id="TIGR01220">
    <property type="entry name" value="Pmev_kin_Gr_pos"/>
    <property type="match status" value="1"/>
</dbReference>
<dbReference type="Gene3D" id="3.30.70.890">
    <property type="entry name" value="GHMP kinase, C-terminal domain"/>
    <property type="match status" value="1"/>
</dbReference>
<organism evidence="9 10">
    <name type="scientific">Virgibacillus necropolis</name>
    <dbReference type="NCBI Taxonomy" id="163877"/>
    <lineage>
        <taxon>Bacteria</taxon>
        <taxon>Bacillati</taxon>
        <taxon>Bacillota</taxon>
        <taxon>Bacilli</taxon>
        <taxon>Bacillales</taxon>
        <taxon>Bacillaceae</taxon>
        <taxon>Virgibacillus</taxon>
    </lineage>
</organism>
<dbReference type="SUPFAM" id="SSF55060">
    <property type="entry name" value="GHMP Kinase, C-terminal domain"/>
    <property type="match status" value="1"/>
</dbReference>
<dbReference type="GO" id="GO:0005524">
    <property type="term" value="F:ATP binding"/>
    <property type="evidence" value="ECO:0007669"/>
    <property type="project" value="UniProtKB-KW"/>
</dbReference>
<dbReference type="PANTHER" id="PTHR31814">
    <property type="match status" value="1"/>
</dbReference>
<sequence length="364" mass="39386">MTNEKLTIKVPGKLMIAGEFALLEANQRSIVMAVDRFVYATIKDCIENRVSLPKLNLENLKWEIKNNNIHIVTSDRRVNFVENAMNVAYRYVTEQGKSFANFDLAITSELDDDSGIKYGLGSSAAVVTAVIRAVLEKQSMSCSPKLLFKLAAIAHVETQGSGSGADVAASSFGGLVTYTSFQAEWLKDAFGKASSITELVERDWPYFSVKPIELPADIHMLIGWTGSPASTKQFLKKIALVKVRDAGIYNQFIDESALAVSSIIRGVESGDNKQILNGIASNRKTLANLGKHAEADIETALLKILSDIAEKHGGAGKPSGAGGGDCGIVFLPSKEKAERVIQEWEEAGIKQLSLSLNLHGAKLN</sequence>
<protein>
    <recommendedName>
        <fullName evidence="2">phosphomevalonate kinase</fullName>
        <ecNumber evidence="2">2.7.4.2</ecNumber>
    </recommendedName>
</protein>
<dbReference type="GO" id="GO:0019287">
    <property type="term" value="P:isopentenyl diphosphate biosynthetic process, mevalonate pathway"/>
    <property type="evidence" value="ECO:0007669"/>
    <property type="project" value="UniProtKB-UniPathway"/>
</dbReference>
<dbReference type="InterPro" id="IPR013750">
    <property type="entry name" value="GHMP_kinase_C_dom"/>
</dbReference>
<dbReference type="PANTHER" id="PTHR31814:SF2">
    <property type="entry name" value="PHOSPHOMEVALONATE KINASE"/>
    <property type="match status" value="1"/>
</dbReference>
<evidence type="ECO:0000313" key="10">
    <source>
        <dbReference type="Proteomes" id="UP000204391"/>
    </source>
</evidence>
<dbReference type="InterPro" id="IPR035102">
    <property type="entry name" value="Phosphomevalonate_kinase"/>
</dbReference>
<evidence type="ECO:0000256" key="6">
    <source>
        <dbReference type="ARBA" id="ARBA00022840"/>
    </source>
</evidence>
<comment type="pathway">
    <text evidence="1">Isoprenoid biosynthesis; isopentenyl diphosphate biosynthesis via mevalonate pathway; isopentenyl diphosphate from (R)-mevalonate: step 2/3.</text>
</comment>
<dbReference type="Gene3D" id="3.30.230.10">
    <property type="match status" value="1"/>
</dbReference>
<accession>A0A221M7M8</accession>
<proteinExistence type="predicted"/>
<keyword evidence="4" id="KW-0547">Nucleotide-binding</keyword>
<dbReference type="InterPro" id="IPR036554">
    <property type="entry name" value="GHMP_kinase_C_sf"/>
</dbReference>
<dbReference type="InterPro" id="IPR014721">
    <property type="entry name" value="Ribsml_uS5_D2-typ_fold_subgr"/>
</dbReference>
<dbReference type="Proteomes" id="UP000204391">
    <property type="component" value="Chromosome"/>
</dbReference>
<evidence type="ECO:0000256" key="1">
    <source>
        <dbReference type="ARBA" id="ARBA00005017"/>
    </source>
</evidence>
<dbReference type="EMBL" id="CP022437">
    <property type="protein sequence ID" value="ASN03634.1"/>
    <property type="molecule type" value="Genomic_DNA"/>
</dbReference>
<feature type="domain" description="GHMP kinase N-terminal" evidence="7">
    <location>
        <begin position="88"/>
        <end position="174"/>
    </location>
</feature>
<evidence type="ECO:0000256" key="4">
    <source>
        <dbReference type="ARBA" id="ARBA00022741"/>
    </source>
</evidence>
<dbReference type="OrthoDB" id="1522677at2"/>
<keyword evidence="6" id="KW-0067">ATP-binding</keyword>
<evidence type="ECO:0000256" key="2">
    <source>
        <dbReference type="ARBA" id="ARBA00012958"/>
    </source>
</evidence>
<dbReference type="Pfam" id="PF08544">
    <property type="entry name" value="GHMP_kinases_C"/>
    <property type="match status" value="1"/>
</dbReference>
<evidence type="ECO:0000313" key="9">
    <source>
        <dbReference type="EMBL" id="ASN03634.1"/>
    </source>
</evidence>
<dbReference type="UniPathway" id="UPA00057">
    <property type="reaction ID" value="UER00099"/>
</dbReference>
<keyword evidence="10" id="KW-1185">Reference proteome</keyword>
<dbReference type="EC" id="2.7.4.2" evidence="2"/>
<evidence type="ECO:0000259" key="7">
    <source>
        <dbReference type="Pfam" id="PF00288"/>
    </source>
</evidence>
<keyword evidence="5 9" id="KW-0418">Kinase</keyword>
<reference evidence="9 10" key="1">
    <citation type="journal article" date="2003" name="Int. J. Syst. Evol. Microbiol.">
        <title>Virgibacillus carmonensis sp. nov., Virgibacillus necropolis sp. nov. and Virgibacillus picturae sp. nov., three novel species isolated from deteriorated mural paintings, transfer of the species of the genus salibacillus to Virgibacillus, as Virgibacillus marismortui comb. nov. and Virgibacillus salexigens comb. nov., and emended description of the genus Virgibacillus.</title>
        <authorList>
            <person name="Heyrman J."/>
            <person name="Logan N.A."/>
            <person name="Busse H.J."/>
            <person name="Balcaen A."/>
            <person name="Lebbe L."/>
            <person name="Rodriguez-Diaz M."/>
            <person name="Swings J."/>
            <person name="De Vos P."/>
        </authorList>
    </citation>
    <scope>NUCLEOTIDE SEQUENCE [LARGE SCALE GENOMIC DNA]</scope>
    <source>
        <strain evidence="9 10">LMG 19488</strain>
    </source>
</reference>